<protein>
    <submittedName>
        <fullName evidence="1">Methyl-accepting chemotaxis protein</fullName>
    </submittedName>
</protein>
<dbReference type="Proteomes" id="UP000267342">
    <property type="component" value="Chromosome"/>
</dbReference>
<name>A0A348HHD1_9GAMM</name>
<proteinExistence type="predicted"/>
<dbReference type="EMBL" id="AP018933">
    <property type="protein sequence ID" value="BBG31033.1"/>
    <property type="molecule type" value="Genomic_DNA"/>
</dbReference>
<gene>
    <name evidence="1" type="ORF">ZBT109_2301</name>
</gene>
<evidence type="ECO:0000313" key="1">
    <source>
        <dbReference type="EMBL" id="BBG31033.1"/>
    </source>
</evidence>
<evidence type="ECO:0000313" key="2">
    <source>
        <dbReference type="Proteomes" id="UP000267342"/>
    </source>
</evidence>
<reference evidence="1 2" key="1">
    <citation type="submission" date="2018-09" db="EMBL/GenBank/DDBJ databases">
        <title>Zymobacter palmae IAM14233 (=T109) whole genome analysis.</title>
        <authorList>
            <person name="Yanase H."/>
        </authorList>
    </citation>
    <scope>NUCLEOTIDE SEQUENCE [LARGE SCALE GENOMIC DNA]</scope>
    <source>
        <strain evidence="1 2">IAM14233</strain>
    </source>
</reference>
<dbReference type="AlphaFoldDB" id="A0A348HHD1"/>
<organism evidence="1 2">
    <name type="scientific">Zymobacter palmae</name>
    <dbReference type="NCBI Taxonomy" id="33074"/>
    <lineage>
        <taxon>Bacteria</taxon>
        <taxon>Pseudomonadati</taxon>
        <taxon>Pseudomonadota</taxon>
        <taxon>Gammaproteobacteria</taxon>
        <taxon>Oceanospirillales</taxon>
        <taxon>Halomonadaceae</taxon>
        <taxon>Zymobacter group</taxon>
        <taxon>Zymobacter</taxon>
    </lineage>
</organism>
<dbReference type="KEGG" id="zpl:ZBT109_2301"/>
<keyword evidence="2" id="KW-1185">Reference proteome</keyword>
<sequence length="172" mass="17916">MTGRDRRLFQRLFGVIAEAVGATRTFHASEHEVDDRQKDPPAAAIAIVHAADGCCNAGDQHGQAVQVAEDGVAVDQRVDDADTEAGDGIGQNEHPVFLATCTTAEYGVFGEYGLIPEERVVAGRVFCAGAGSAAGRTCSSRDVHLSAALGTVDHVCIDGHVEAPRVMSSSAV</sequence>
<accession>A0A348HHD1</accession>